<sequence length="224" mass="24790">MKRLVAGDINEWVVIDRVDLALNGLGGRTNNFDLRAKPLRRRAERVPVLLRLHQRVELTELLRQLHVRAAFQDVLHDGSSLDLSRVVLQLVCQVVGVLRLAVHHLAEHGGQDLGKDSKNVRLKEHRGGKSRADGSAIHHGETFLGLQLEEATLDASNLKRLSGVHLAAIRSDRDRVLAAGDQAGNVGERDQVAGRGNRAPEWQAWRDVGIEQLGNRLEDLEADA</sequence>
<dbReference type="InParanoid" id="A0A0P0VM18"/>
<dbReference type="Proteomes" id="UP000059680">
    <property type="component" value="Chromosome 2"/>
</dbReference>
<dbReference type="eggNOG" id="ENOG502R5XU">
    <property type="taxonomic scope" value="Eukaryota"/>
</dbReference>
<reference evidence="2" key="1">
    <citation type="journal article" date="2005" name="Nature">
        <title>The map-based sequence of the rice genome.</title>
        <authorList>
            <consortium name="International rice genome sequencing project (IRGSP)"/>
            <person name="Matsumoto T."/>
            <person name="Wu J."/>
            <person name="Kanamori H."/>
            <person name="Katayose Y."/>
            <person name="Fujisawa M."/>
            <person name="Namiki N."/>
            <person name="Mizuno H."/>
            <person name="Yamamoto K."/>
            <person name="Antonio B.A."/>
            <person name="Baba T."/>
            <person name="Sakata K."/>
            <person name="Nagamura Y."/>
            <person name="Aoki H."/>
            <person name="Arikawa K."/>
            <person name="Arita K."/>
            <person name="Bito T."/>
            <person name="Chiden Y."/>
            <person name="Fujitsuka N."/>
            <person name="Fukunaka R."/>
            <person name="Hamada M."/>
            <person name="Harada C."/>
            <person name="Hayashi A."/>
            <person name="Hijishita S."/>
            <person name="Honda M."/>
            <person name="Hosokawa S."/>
            <person name="Ichikawa Y."/>
            <person name="Idonuma A."/>
            <person name="Iijima M."/>
            <person name="Ikeda M."/>
            <person name="Ikeno M."/>
            <person name="Ito K."/>
            <person name="Ito S."/>
            <person name="Ito T."/>
            <person name="Ito Y."/>
            <person name="Ito Y."/>
            <person name="Iwabuchi A."/>
            <person name="Kamiya K."/>
            <person name="Karasawa W."/>
            <person name="Kurita K."/>
            <person name="Katagiri S."/>
            <person name="Kikuta A."/>
            <person name="Kobayashi H."/>
            <person name="Kobayashi N."/>
            <person name="Machita K."/>
            <person name="Maehara T."/>
            <person name="Masukawa M."/>
            <person name="Mizubayashi T."/>
            <person name="Mukai Y."/>
            <person name="Nagasaki H."/>
            <person name="Nagata Y."/>
            <person name="Naito S."/>
            <person name="Nakashima M."/>
            <person name="Nakama Y."/>
            <person name="Nakamichi Y."/>
            <person name="Nakamura M."/>
            <person name="Meguro A."/>
            <person name="Negishi M."/>
            <person name="Ohta I."/>
            <person name="Ohta T."/>
            <person name="Okamoto M."/>
            <person name="Ono N."/>
            <person name="Saji S."/>
            <person name="Sakaguchi M."/>
            <person name="Sakai K."/>
            <person name="Shibata M."/>
            <person name="Shimokawa T."/>
            <person name="Song J."/>
            <person name="Takazaki Y."/>
            <person name="Terasawa K."/>
            <person name="Tsugane M."/>
            <person name="Tsuji K."/>
            <person name="Ueda S."/>
            <person name="Waki K."/>
            <person name="Yamagata H."/>
            <person name="Yamamoto M."/>
            <person name="Yamamoto S."/>
            <person name="Yamane H."/>
            <person name="Yoshiki S."/>
            <person name="Yoshihara R."/>
            <person name="Yukawa K."/>
            <person name="Zhong H."/>
            <person name="Yano M."/>
            <person name="Yuan Q."/>
            <person name="Ouyang S."/>
            <person name="Liu J."/>
            <person name="Jones K.M."/>
            <person name="Gansberger K."/>
            <person name="Moffat K."/>
            <person name="Hill J."/>
            <person name="Bera J."/>
            <person name="Fadrosh D."/>
            <person name="Jin S."/>
            <person name="Johri S."/>
            <person name="Kim M."/>
            <person name="Overton L."/>
            <person name="Reardon M."/>
            <person name="Tsitrin T."/>
            <person name="Vuong H."/>
            <person name="Weaver B."/>
            <person name="Ciecko A."/>
            <person name="Tallon L."/>
            <person name="Jackson J."/>
            <person name="Pai G."/>
            <person name="Aken S.V."/>
            <person name="Utterback T."/>
            <person name="Reidmuller S."/>
            <person name="Feldblyum T."/>
            <person name="Hsiao J."/>
            <person name="Zismann V."/>
            <person name="Iobst S."/>
            <person name="de Vazeille A.R."/>
            <person name="Buell C.R."/>
            <person name="Ying K."/>
            <person name="Li Y."/>
            <person name="Lu T."/>
            <person name="Huang Y."/>
            <person name="Zhao Q."/>
            <person name="Feng Q."/>
            <person name="Zhang L."/>
            <person name="Zhu J."/>
            <person name="Weng Q."/>
            <person name="Mu J."/>
            <person name="Lu Y."/>
            <person name="Fan D."/>
            <person name="Liu Y."/>
            <person name="Guan J."/>
            <person name="Zhang Y."/>
            <person name="Yu S."/>
            <person name="Liu X."/>
            <person name="Zhang Y."/>
            <person name="Hong G."/>
            <person name="Han B."/>
            <person name="Choisne N."/>
            <person name="Demange N."/>
            <person name="Orjeda G."/>
            <person name="Samain S."/>
            <person name="Cattolico L."/>
            <person name="Pelletier E."/>
            <person name="Couloux A."/>
            <person name="Segurens B."/>
            <person name="Wincker P."/>
            <person name="D'Hont A."/>
            <person name="Scarpelli C."/>
            <person name="Weissenbach J."/>
            <person name="Salanoubat M."/>
            <person name="Quetier F."/>
            <person name="Yu Y."/>
            <person name="Kim H.R."/>
            <person name="Rambo T."/>
            <person name="Currie J."/>
            <person name="Collura K."/>
            <person name="Luo M."/>
            <person name="Yang T."/>
            <person name="Ammiraju J.S.S."/>
            <person name="Engler F."/>
            <person name="Soderlund C."/>
            <person name="Wing R.A."/>
            <person name="Palmer L.E."/>
            <person name="de la Bastide M."/>
            <person name="Spiegel L."/>
            <person name="Nascimento L."/>
            <person name="Zutavern T."/>
            <person name="O'Shaughnessy A."/>
            <person name="Dike S."/>
            <person name="Dedhia N."/>
            <person name="Preston R."/>
            <person name="Balija V."/>
            <person name="McCombie W.R."/>
            <person name="Chow T."/>
            <person name="Chen H."/>
            <person name="Chung M."/>
            <person name="Chen C."/>
            <person name="Shaw J."/>
            <person name="Wu H."/>
            <person name="Hsiao K."/>
            <person name="Chao Y."/>
            <person name="Chu M."/>
            <person name="Cheng C."/>
            <person name="Hour A."/>
            <person name="Lee P."/>
            <person name="Lin S."/>
            <person name="Lin Y."/>
            <person name="Liou J."/>
            <person name="Liu S."/>
            <person name="Hsing Y."/>
            <person name="Raghuvanshi S."/>
            <person name="Mohanty A."/>
            <person name="Bharti A.K."/>
            <person name="Gaur A."/>
            <person name="Gupta V."/>
            <person name="Kumar D."/>
            <person name="Ravi V."/>
            <person name="Vij S."/>
            <person name="Kapur A."/>
            <person name="Khurana P."/>
            <person name="Khurana P."/>
            <person name="Khurana J.P."/>
            <person name="Tyagi A.K."/>
            <person name="Gaikwad K."/>
            <person name="Singh A."/>
            <person name="Dalal V."/>
            <person name="Srivastava S."/>
            <person name="Dixit A."/>
            <person name="Pal A.K."/>
            <person name="Ghazi I.A."/>
            <person name="Yadav M."/>
            <person name="Pandit A."/>
            <person name="Bhargava A."/>
            <person name="Sureshbabu K."/>
            <person name="Batra K."/>
            <person name="Sharma T.R."/>
            <person name="Mohapatra T."/>
            <person name="Singh N.K."/>
            <person name="Messing J."/>
            <person name="Nelson A.B."/>
            <person name="Fuks G."/>
            <person name="Kavchok S."/>
            <person name="Keizer G."/>
            <person name="Linton E."/>
            <person name="Llaca V."/>
            <person name="Song R."/>
            <person name="Tanyolac B."/>
            <person name="Young S."/>
            <person name="Ho-Il K."/>
            <person name="Hahn J.H."/>
            <person name="Sangsakoo G."/>
            <person name="Vanavichit A."/>
            <person name="de Mattos Luiz.A.T."/>
            <person name="Zimmer P.D."/>
            <person name="Malone G."/>
            <person name="Dellagostin O."/>
            <person name="de Oliveira A.C."/>
            <person name="Bevan M."/>
            <person name="Bancroft I."/>
            <person name="Minx P."/>
            <person name="Cordum H."/>
            <person name="Wilson R."/>
            <person name="Cheng Z."/>
            <person name="Jin W."/>
            <person name="Jiang J."/>
            <person name="Leong S.A."/>
            <person name="Iwama H."/>
            <person name="Gojobori T."/>
            <person name="Itoh T."/>
            <person name="Niimura Y."/>
            <person name="Fujii Y."/>
            <person name="Habara T."/>
            <person name="Sakai H."/>
            <person name="Sato Y."/>
            <person name="Wilson G."/>
            <person name="Kumar K."/>
            <person name="McCouch S."/>
            <person name="Juretic N."/>
            <person name="Hoen D."/>
            <person name="Wright S."/>
            <person name="Bruskiewich R."/>
            <person name="Bureau T."/>
            <person name="Miyao A."/>
            <person name="Hirochika H."/>
            <person name="Nishikawa T."/>
            <person name="Kadowaki K."/>
            <person name="Sugiura M."/>
            <person name="Burr B."/>
            <person name="Sasaki T."/>
        </authorList>
    </citation>
    <scope>NUCLEOTIDE SEQUENCE [LARGE SCALE GENOMIC DNA]</scope>
    <source>
        <strain evidence="2">cv. Nipponbare</strain>
    </source>
</reference>
<reference evidence="1 2" key="2">
    <citation type="journal article" date="2013" name="Plant Cell Physiol.">
        <title>Rice Annotation Project Database (RAP-DB): an integrative and interactive database for rice genomics.</title>
        <authorList>
            <person name="Sakai H."/>
            <person name="Lee S.S."/>
            <person name="Tanaka T."/>
            <person name="Numa H."/>
            <person name="Kim J."/>
            <person name="Kawahara Y."/>
            <person name="Wakimoto H."/>
            <person name="Yang C.C."/>
            <person name="Iwamoto M."/>
            <person name="Abe T."/>
            <person name="Yamada Y."/>
            <person name="Muto A."/>
            <person name="Inokuchi H."/>
            <person name="Ikemura T."/>
            <person name="Matsumoto T."/>
            <person name="Sasaki T."/>
            <person name="Itoh T."/>
        </authorList>
    </citation>
    <scope>NUCLEOTIDE SEQUENCE [LARGE SCALE GENOMIC DNA]</scope>
    <source>
        <strain evidence="2">cv. Nipponbare</strain>
    </source>
</reference>
<dbReference type="FunCoup" id="A0A0P0VM18">
    <property type="interactions" value="5"/>
</dbReference>
<name>A0A0P0VM18_ORYSJ</name>
<keyword evidence="2" id="KW-1185">Reference proteome</keyword>
<gene>
    <name evidence="1" type="ordered locus">Os02g0626532</name>
    <name evidence="1" type="ORF">OSNPB_020626532</name>
</gene>
<reference evidence="1 2" key="3">
    <citation type="journal article" date="2013" name="Rice">
        <title>Improvement of the Oryza sativa Nipponbare reference genome using next generation sequence and optical map data.</title>
        <authorList>
            <person name="Kawahara Y."/>
            <person name="de la Bastide M."/>
            <person name="Hamilton J.P."/>
            <person name="Kanamori H."/>
            <person name="McCombie W.R."/>
            <person name="Ouyang S."/>
            <person name="Schwartz D.C."/>
            <person name="Tanaka T."/>
            <person name="Wu J."/>
            <person name="Zhou S."/>
            <person name="Childs K.L."/>
            <person name="Davidson R.M."/>
            <person name="Lin H."/>
            <person name="Quesada-Ocampo L."/>
            <person name="Vaillancourt B."/>
            <person name="Sakai H."/>
            <person name="Lee S.S."/>
            <person name="Kim J."/>
            <person name="Numa H."/>
            <person name="Itoh T."/>
            <person name="Buell C.R."/>
            <person name="Matsumoto T."/>
        </authorList>
    </citation>
    <scope>NUCLEOTIDE SEQUENCE [LARGE SCALE GENOMIC DNA]</scope>
    <source>
        <strain evidence="2">cv. Nipponbare</strain>
    </source>
</reference>
<dbReference type="PaxDb" id="39947-A0A0P0VM18"/>
<evidence type="ECO:0000313" key="1">
    <source>
        <dbReference type="EMBL" id="BAS79868.1"/>
    </source>
</evidence>
<proteinExistence type="predicted"/>
<organism evidence="1 2">
    <name type="scientific">Oryza sativa subsp. japonica</name>
    <name type="common">Rice</name>
    <dbReference type="NCBI Taxonomy" id="39947"/>
    <lineage>
        <taxon>Eukaryota</taxon>
        <taxon>Viridiplantae</taxon>
        <taxon>Streptophyta</taxon>
        <taxon>Embryophyta</taxon>
        <taxon>Tracheophyta</taxon>
        <taxon>Spermatophyta</taxon>
        <taxon>Magnoliopsida</taxon>
        <taxon>Liliopsida</taxon>
        <taxon>Poales</taxon>
        <taxon>Poaceae</taxon>
        <taxon>BOP clade</taxon>
        <taxon>Oryzoideae</taxon>
        <taxon>Oryzeae</taxon>
        <taxon>Oryzinae</taxon>
        <taxon>Oryza</taxon>
        <taxon>Oryza sativa</taxon>
    </lineage>
</organism>
<dbReference type="EMBL" id="AP014958">
    <property type="protein sequence ID" value="BAS79868.1"/>
    <property type="molecule type" value="Genomic_DNA"/>
</dbReference>
<dbReference type="Gramene" id="Os02t0626532-01">
    <property type="protein sequence ID" value="Os02t0626532-01"/>
    <property type="gene ID" value="Os02g0626532"/>
</dbReference>
<dbReference type="AlphaFoldDB" id="A0A0P0VM18"/>
<evidence type="ECO:0000313" key="2">
    <source>
        <dbReference type="Proteomes" id="UP000059680"/>
    </source>
</evidence>
<accession>A0A0P0VM18</accession>
<protein>
    <submittedName>
        <fullName evidence="1">Os02g0626532 protein</fullName>
    </submittedName>
</protein>